<organism evidence="2 3">
    <name type="scientific">Streptomyces calidiresistens</name>
    <dbReference type="NCBI Taxonomy" id="1485586"/>
    <lineage>
        <taxon>Bacteria</taxon>
        <taxon>Bacillati</taxon>
        <taxon>Actinomycetota</taxon>
        <taxon>Actinomycetes</taxon>
        <taxon>Kitasatosporales</taxon>
        <taxon>Streptomycetaceae</taxon>
        <taxon>Streptomyces</taxon>
    </lineage>
</organism>
<protein>
    <submittedName>
        <fullName evidence="2">Uncharacterized protein</fullName>
    </submittedName>
</protein>
<reference evidence="3" key="1">
    <citation type="submission" date="2019-10" db="EMBL/GenBank/DDBJ databases">
        <title>Streptomyces sp. nov., a novel actinobacterium isolated from alkaline environment.</title>
        <authorList>
            <person name="Golinska P."/>
        </authorList>
    </citation>
    <scope>NUCLEOTIDE SEQUENCE [LARGE SCALE GENOMIC DNA]</scope>
    <source>
        <strain evidence="3">DSM 42108</strain>
    </source>
</reference>
<dbReference type="Proteomes" id="UP000530234">
    <property type="component" value="Unassembled WGS sequence"/>
</dbReference>
<dbReference type="RefSeq" id="WP_182661332.1">
    <property type="nucleotide sequence ID" value="NZ_VKHS01000088.1"/>
</dbReference>
<name>A0A7W3T1Y8_9ACTN</name>
<dbReference type="EMBL" id="VKHS01000088">
    <property type="protein sequence ID" value="MBB0229136.1"/>
    <property type="molecule type" value="Genomic_DNA"/>
</dbReference>
<feature type="region of interest" description="Disordered" evidence="1">
    <location>
        <begin position="1"/>
        <end position="23"/>
    </location>
</feature>
<keyword evidence="3" id="KW-1185">Reference proteome</keyword>
<evidence type="ECO:0000313" key="3">
    <source>
        <dbReference type="Proteomes" id="UP000530234"/>
    </source>
</evidence>
<evidence type="ECO:0000256" key="1">
    <source>
        <dbReference type="SAM" id="MobiDB-lite"/>
    </source>
</evidence>
<accession>A0A7W3T1Y8</accession>
<feature type="compositionally biased region" description="Low complexity" evidence="1">
    <location>
        <begin position="9"/>
        <end position="23"/>
    </location>
</feature>
<gene>
    <name evidence="2" type="ORF">FOE67_06310</name>
</gene>
<sequence length="198" mass="20976">MSTSSQSFPITPITPAARTAPPQDRLARAQQIAARLVTDRGTAPAPYSVEAIAGEAEPTVRLHFRTSDALRRFAAAMDVGVRTRPGVGLVSRVHHLDTTCRGRLDGVEWCAFAYEEMSADAGTATQVVTTDGTVWHISGVDADTGATLWARDRDTAAEDSAVAASLSEQRHLLDPLDATFVDLATTLAMSTSPVGGTR</sequence>
<evidence type="ECO:0000313" key="2">
    <source>
        <dbReference type="EMBL" id="MBB0229136.1"/>
    </source>
</evidence>
<proteinExistence type="predicted"/>
<dbReference type="AlphaFoldDB" id="A0A7W3T1Y8"/>
<comment type="caution">
    <text evidence="2">The sequence shown here is derived from an EMBL/GenBank/DDBJ whole genome shotgun (WGS) entry which is preliminary data.</text>
</comment>